<protein>
    <submittedName>
        <fullName evidence="1">Uncharacterized protein</fullName>
    </submittedName>
</protein>
<reference evidence="1" key="1">
    <citation type="journal article" date="2014" name="Front. Microbiol.">
        <title>High frequency of phylogenetically diverse reductive dehalogenase-homologous genes in deep subseafloor sedimentary metagenomes.</title>
        <authorList>
            <person name="Kawai M."/>
            <person name="Futagami T."/>
            <person name="Toyoda A."/>
            <person name="Takaki Y."/>
            <person name="Nishi S."/>
            <person name="Hori S."/>
            <person name="Arai W."/>
            <person name="Tsubouchi T."/>
            <person name="Morono Y."/>
            <person name="Uchiyama I."/>
            <person name="Ito T."/>
            <person name="Fujiyama A."/>
            <person name="Inagaki F."/>
            <person name="Takami H."/>
        </authorList>
    </citation>
    <scope>NUCLEOTIDE SEQUENCE</scope>
    <source>
        <strain evidence="1">Expedition CK06-06</strain>
    </source>
</reference>
<proteinExistence type="predicted"/>
<dbReference type="EMBL" id="BART01036115">
    <property type="protein sequence ID" value="GAH07671.1"/>
    <property type="molecule type" value="Genomic_DNA"/>
</dbReference>
<feature type="non-terminal residue" evidence="1">
    <location>
        <position position="45"/>
    </location>
</feature>
<comment type="caution">
    <text evidence="1">The sequence shown here is derived from an EMBL/GenBank/DDBJ whole genome shotgun (WGS) entry which is preliminary data.</text>
</comment>
<sequence>MKTEIDINLTPEQLAEMFIHWNDEKQASFINSIGLSFKRSDFDGE</sequence>
<dbReference type="AlphaFoldDB" id="X1CH79"/>
<name>X1CH79_9ZZZZ</name>
<accession>X1CH79</accession>
<organism evidence="1">
    <name type="scientific">marine sediment metagenome</name>
    <dbReference type="NCBI Taxonomy" id="412755"/>
    <lineage>
        <taxon>unclassified sequences</taxon>
        <taxon>metagenomes</taxon>
        <taxon>ecological metagenomes</taxon>
    </lineage>
</organism>
<evidence type="ECO:0000313" key="1">
    <source>
        <dbReference type="EMBL" id="GAH07671.1"/>
    </source>
</evidence>
<gene>
    <name evidence="1" type="ORF">S01H4_61040</name>
</gene>